<reference evidence="2 3" key="1">
    <citation type="submission" date="2019-12" db="EMBL/GenBank/DDBJ databases">
        <title>WGS of CPCC 203550 I12A-02606.</title>
        <authorList>
            <person name="Jiang Z."/>
        </authorList>
    </citation>
    <scope>NUCLEOTIDE SEQUENCE [LARGE SCALE GENOMIC DNA]</scope>
    <source>
        <strain evidence="2 3">I12A-02606</strain>
    </source>
</reference>
<accession>A0A6P0GG94</accession>
<proteinExistence type="predicted"/>
<comment type="caution">
    <text evidence="2">The sequence shown here is derived from an EMBL/GenBank/DDBJ whole genome shotgun (WGS) entry which is preliminary data.</text>
</comment>
<dbReference type="EMBL" id="JAAGWE010000014">
    <property type="protein sequence ID" value="NEM06256.1"/>
    <property type="molecule type" value="Genomic_DNA"/>
</dbReference>
<gene>
    <name evidence="2" type="ORF">GCU54_09540</name>
</gene>
<evidence type="ECO:0000256" key="1">
    <source>
        <dbReference type="SAM" id="MobiDB-lite"/>
    </source>
</evidence>
<feature type="region of interest" description="Disordered" evidence="1">
    <location>
        <begin position="1"/>
        <end position="55"/>
    </location>
</feature>
<protein>
    <submittedName>
        <fullName evidence="2">Uncharacterized protein</fullName>
    </submittedName>
</protein>
<dbReference type="RefSeq" id="WP_163476412.1">
    <property type="nucleotide sequence ID" value="NZ_JAAGWE010000014.1"/>
</dbReference>
<evidence type="ECO:0000313" key="3">
    <source>
        <dbReference type="Proteomes" id="UP000471126"/>
    </source>
</evidence>
<evidence type="ECO:0000313" key="2">
    <source>
        <dbReference type="EMBL" id="NEM06256.1"/>
    </source>
</evidence>
<organism evidence="2 3">
    <name type="scientific">Geodermatophilus normandii</name>
    <dbReference type="NCBI Taxonomy" id="1137989"/>
    <lineage>
        <taxon>Bacteria</taxon>
        <taxon>Bacillati</taxon>
        <taxon>Actinomycetota</taxon>
        <taxon>Actinomycetes</taxon>
        <taxon>Geodermatophilales</taxon>
        <taxon>Geodermatophilaceae</taxon>
        <taxon>Geodermatophilus</taxon>
    </lineage>
</organism>
<dbReference type="Proteomes" id="UP000471126">
    <property type="component" value="Unassembled WGS sequence"/>
</dbReference>
<feature type="compositionally biased region" description="Low complexity" evidence="1">
    <location>
        <begin position="35"/>
        <end position="52"/>
    </location>
</feature>
<sequence>MTAPQLVFLAPPPTGGDHDATADVPAPRHSGGRTAGTPRMTRGARTAAAGMGVPASDVQRCIDAPDDTDPDRDVPSRTHFRRGDLVVLAAADGTVLRVERRGR</sequence>
<name>A0A6P0GG94_9ACTN</name>
<dbReference type="AlphaFoldDB" id="A0A6P0GG94"/>